<dbReference type="GO" id="GO:0016020">
    <property type="term" value="C:membrane"/>
    <property type="evidence" value="ECO:0007669"/>
    <property type="project" value="UniProtKB-SubCell"/>
</dbReference>
<name>A0A9P0SXU2_PIEBR</name>
<reference evidence="8" key="1">
    <citation type="submission" date="2022-05" db="EMBL/GenBank/DDBJ databases">
        <authorList>
            <person name="Okamura Y."/>
        </authorList>
    </citation>
    <scope>NUCLEOTIDE SEQUENCE</scope>
</reference>
<keyword evidence="3 6" id="KW-0812">Transmembrane</keyword>
<comment type="subcellular location">
    <subcellularLocation>
        <location evidence="1">Membrane</location>
        <topology evidence="1">Multi-pass membrane protein</topology>
    </subcellularLocation>
</comment>
<dbReference type="InterPro" id="IPR036259">
    <property type="entry name" value="MFS_trans_sf"/>
</dbReference>
<feature type="transmembrane region" description="Helical" evidence="6">
    <location>
        <begin position="91"/>
        <end position="111"/>
    </location>
</feature>
<keyword evidence="2" id="KW-0813">Transport</keyword>
<evidence type="ECO:0000256" key="3">
    <source>
        <dbReference type="ARBA" id="ARBA00022692"/>
    </source>
</evidence>
<evidence type="ECO:0000256" key="6">
    <source>
        <dbReference type="SAM" id="Phobius"/>
    </source>
</evidence>
<dbReference type="InterPro" id="IPR020846">
    <property type="entry name" value="MFS_dom"/>
</dbReference>
<feature type="transmembrane region" description="Helical" evidence="6">
    <location>
        <begin position="58"/>
        <end position="79"/>
    </location>
</feature>
<dbReference type="PANTHER" id="PTHR23511">
    <property type="entry name" value="SYNAPTIC VESICLE GLYCOPROTEIN 2"/>
    <property type="match status" value="1"/>
</dbReference>
<feature type="transmembrane region" description="Helical" evidence="6">
    <location>
        <begin position="404"/>
        <end position="425"/>
    </location>
</feature>
<dbReference type="Gene3D" id="1.20.1250.20">
    <property type="entry name" value="MFS general substrate transporter like domains"/>
    <property type="match status" value="1"/>
</dbReference>
<dbReference type="PROSITE" id="PS50850">
    <property type="entry name" value="MFS"/>
    <property type="match status" value="1"/>
</dbReference>
<gene>
    <name evidence="8" type="ORF">PIBRA_LOCUS1301</name>
</gene>
<evidence type="ECO:0000259" key="7">
    <source>
        <dbReference type="PROSITE" id="PS50850"/>
    </source>
</evidence>
<evidence type="ECO:0000256" key="4">
    <source>
        <dbReference type="ARBA" id="ARBA00022989"/>
    </source>
</evidence>
<organism evidence="8 9">
    <name type="scientific">Pieris brassicae</name>
    <name type="common">White butterfly</name>
    <name type="synonym">Large white butterfly</name>
    <dbReference type="NCBI Taxonomy" id="7116"/>
    <lineage>
        <taxon>Eukaryota</taxon>
        <taxon>Metazoa</taxon>
        <taxon>Ecdysozoa</taxon>
        <taxon>Arthropoda</taxon>
        <taxon>Hexapoda</taxon>
        <taxon>Insecta</taxon>
        <taxon>Pterygota</taxon>
        <taxon>Neoptera</taxon>
        <taxon>Endopterygota</taxon>
        <taxon>Lepidoptera</taxon>
        <taxon>Glossata</taxon>
        <taxon>Ditrysia</taxon>
        <taxon>Papilionoidea</taxon>
        <taxon>Pieridae</taxon>
        <taxon>Pierinae</taxon>
        <taxon>Pieris</taxon>
    </lineage>
</organism>
<evidence type="ECO:0000313" key="9">
    <source>
        <dbReference type="Proteomes" id="UP001152562"/>
    </source>
</evidence>
<feature type="transmembrane region" description="Helical" evidence="6">
    <location>
        <begin position="149"/>
        <end position="172"/>
    </location>
</feature>
<dbReference type="Proteomes" id="UP001152562">
    <property type="component" value="Unassembled WGS sequence"/>
</dbReference>
<dbReference type="GO" id="GO:0022857">
    <property type="term" value="F:transmembrane transporter activity"/>
    <property type="evidence" value="ECO:0007669"/>
    <property type="project" value="InterPro"/>
</dbReference>
<feature type="transmembrane region" description="Helical" evidence="6">
    <location>
        <begin position="465"/>
        <end position="484"/>
    </location>
</feature>
<evidence type="ECO:0000313" key="8">
    <source>
        <dbReference type="EMBL" id="CAH3938303.1"/>
    </source>
</evidence>
<protein>
    <recommendedName>
        <fullName evidence="7">Major facilitator superfamily (MFS) profile domain-containing protein</fullName>
    </recommendedName>
</protein>
<sequence length="497" mass="54952">MNKSRKVPFEEALNLTGFGKYNYVTLLVNVLVILSVVFEIYSVSYVVPTSACDLQTTVYQQGLIASTPMAGIIITSNFWGYLADTRGRRKIVILSLLLSFTSSTLACFSPNWICLFIFKFISSTALAGTYPLGLTILGEFTPAHKRAMMVAMIGTVFTMSFGFLGILSIPISNLKFSYHVPILDINLVPWRLLNFLTTTPAAIAAFATYLTYETPKFLLSVGEEEKALDVLRRMFEINNGKGRDEYQVHSLFLDESSSEPSKSLWASIKSQTTPLLKPPLLRNTLILSFLFSIVYFVINPFYVWLPVVANAIVQTKNNGQFGLTLCETLRFSENITIAQSNECAMNSTAMFTVFVVTLVLGSLNAFLSATIEHIGKKRLLICVQIISGLTGLGINFSTHWAMNGVLFLLFLVGILNFGFLCTFSVDMFPTYVKAMAICLSMMIGRGVSVIGINVVKSMLTYNCELAFYCFPALAFVGAFTGFLLPGDKKNEGKENSI</sequence>
<feature type="transmembrane region" description="Helical" evidence="6">
    <location>
        <begin position="379"/>
        <end position="398"/>
    </location>
</feature>
<feature type="transmembrane region" description="Helical" evidence="6">
    <location>
        <begin position="437"/>
        <end position="459"/>
    </location>
</feature>
<evidence type="ECO:0000256" key="5">
    <source>
        <dbReference type="ARBA" id="ARBA00023136"/>
    </source>
</evidence>
<feature type="transmembrane region" description="Helical" evidence="6">
    <location>
        <begin position="285"/>
        <end position="305"/>
    </location>
</feature>
<dbReference type="AlphaFoldDB" id="A0A9P0SXU2"/>
<evidence type="ECO:0000256" key="2">
    <source>
        <dbReference type="ARBA" id="ARBA00022448"/>
    </source>
</evidence>
<dbReference type="PANTHER" id="PTHR23511:SF35">
    <property type="entry name" value="MAJOR FACILITATOR SUPERFAMILY (MFS) PROFILE DOMAIN-CONTAINING PROTEIN"/>
    <property type="match status" value="1"/>
</dbReference>
<keyword evidence="9" id="KW-1185">Reference proteome</keyword>
<dbReference type="SUPFAM" id="SSF103473">
    <property type="entry name" value="MFS general substrate transporter"/>
    <property type="match status" value="1"/>
</dbReference>
<proteinExistence type="predicted"/>
<dbReference type="InterPro" id="IPR011701">
    <property type="entry name" value="MFS"/>
</dbReference>
<feature type="transmembrane region" description="Helical" evidence="6">
    <location>
        <begin position="21"/>
        <end position="46"/>
    </location>
</feature>
<feature type="transmembrane region" description="Helical" evidence="6">
    <location>
        <begin position="192"/>
        <end position="212"/>
    </location>
</feature>
<feature type="transmembrane region" description="Helical" evidence="6">
    <location>
        <begin position="117"/>
        <end position="137"/>
    </location>
</feature>
<evidence type="ECO:0000256" key="1">
    <source>
        <dbReference type="ARBA" id="ARBA00004141"/>
    </source>
</evidence>
<feature type="domain" description="Major facilitator superfamily (MFS) profile" evidence="7">
    <location>
        <begin position="25"/>
        <end position="489"/>
    </location>
</feature>
<keyword evidence="4 6" id="KW-1133">Transmembrane helix</keyword>
<dbReference type="Pfam" id="PF07690">
    <property type="entry name" value="MFS_1"/>
    <property type="match status" value="1"/>
</dbReference>
<feature type="transmembrane region" description="Helical" evidence="6">
    <location>
        <begin position="349"/>
        <end position="367"/>
    </location>
</feature>
<accession>A0A9P0SXU2</accession>
<comment type="caution">
    <text evidence="8">The sequence shown here is derived from an EMBL/GenBank/DDBJ whole genome shotgun (WGS) entry which is preliminary data.</text>
</comment>
<dbReference type="EMBL" id="CALOZG010000001">
    <property type="protein sequence ID" value="CAH3938303.1"/>
    <property type="molecule type" value="Genomic_DNA"/>
</dbReference>
<keyword evidence="5 6" id="KW-0472">Membrane</keyword>